<evidence type="ECO:0000256" key="4">
    <source>
        <dbReference type="ARBA" id="ARBA00023159"/>
    </source>
</evidence>
<comment type="similarity">
    <text evidence="2">Belongs to the CITED family.</text>
</comment>
<keyword evidence="6" id="KW-0539">Nucleus</keyword>
<comment type="subcellular location">
    <subcellularLocation>
        <location evidence="1">Nucleus</location>
    </subcellularLocation>
</comment>
<dbReference type="PANTHER" id="PTHR17045:SF6">
    <property type="entry name" value="CBP_P300-INTERACTING TRANSACTIVATOR 1"/>
    <property type="match status" value="1"/>
</dbReference>
<dbReference type="PANTHER" id="PTHR17045">
    <property type="entry name" value="MELANOCYTE SPECIFIC GENE RELATED CITED"/>
    <property type="match status" value="1"/>
</dbReference>
<evidence type="ECO:0000256" key="6">
    <source>
        <dbReference type="ARBA" id="ARBA00023242"/>
    </source>
</evidence>
<reference evidence="8 9" key="1">
    <citation type="submission" date="2019-09" db="EMBL/GenBank/DDBJ databases">
        <title>Bird 10,000 Genomes (B10K) Project - Family phase.</title>
        <authorList>
            <person name="Zhang G."/>
        </authorList>
    </citation>
    <scope>NUCLEOTIDE SEQUENCE [LARGE SCALE GENOMIC DNA]</scope>
    <source>
        <strain evidence="8">B10K-DU-001-77</strain>
        <tissue evidence="8">Muscle</tissue>
    </source>
</reference>
<accession>A0A7L2JS55</accession>
<dbReference type="Pfam" id="PF04487">
    <property type="entry name" value="CITED"/>
    <property type="match status" value="1"/>
</dbReference>
<evidence type="ECO:0000313" key="9">
    <source>
        <dbReference type="Proteomes" id="UP000590623"/>
    </source>
</evidence>
<gene>
    <name evidence="8" type="primary">Cited1</name>
    <name evidence="8" type="ORF">CINMEX_R14559</name>
</gene>
<keyword evidence="9" id="KW-1185">Reference proteome</keyword>
<dbReference type="GO" id="GO:0003713">
    <property type="term" value="F:transcription coactivator activity"/>
    <property type="evidence" value="ECO:0007669"/>
    <property type="project" value="TreeGrafter"/>
</dbReference>
<sequence length="116" mass="12538">VPAVGPPPPPLRPPSGRFHFLASLRLQKLHIQNRASERVRRPTEPGSPLPWGLGTRPRGAGSHRLQAAGPAFVDSDPVDQVLGALVVELDLNRVDELPELWLGQRELDSPSDLPAG</sequence>
<comment type="caution">
    <text evidence="8">The sequence shown here is derived from an EMBL/GenBank/DDBJ whole genome shotgun (WGS) entry which is preliminary data.</text>
</comment>
<organism evidence="8 9">
    <name type="scientific">Cinclus mexicanus</name>
    <name type="common">American dipper</name>
    <dbReference type="NCBI Taxonomy" id="161649"/>
    <lineage>
        <taxon>Eukaryota</taxon>
        <taxon>Metazoa</taxon>
        <taxon>Chordata</taxon>
        <taxon>Craniata</taxon>
        <taxon>Vertebrata</taxon>
        <taxon>Euteleostomi</taxon>
        <taxon>Archelosauria</taxon>
        <taxon>Archosauria</taxon>
        <taxon>Dinosauria</taxon>
        <taxon>Saurischia</taxon>
        <taxon>Theropoda</taxon>
        <taxon>Coelurosauria</taxon>
        <taxon>Aves</taxon>
        <taxon>Neognathae</taxon>
        <taxon>Neoaves</taxon>
        <taxon>Telluraves</taxon>
        <taxon>Australaves</taxon>
        <taxon>Passeriformes</taxon>
        <taxon>Cinclidae</taxon>
        <taxon>Cinclus</taxon>
    </lineage>
</organism>
<evidence type="ECO:0000256" key="5">
    <source>
        <dbReference type="ARBA" id="ARBA00023163"/>
    </source>
</evidence>
<dbReference type="InterPro" id="IPR007576">
    <property type="entry name" value="CITED"/>
</dbReference>
<keyword evidence="4" id="KW-0010">Activator</keyword>
<evidence type="ECO:0000256" key="7">
    <source>
        <dbReference type="SAM" id="MobiDB-lite"/>
    </source>
</evidence>
<proteinExistence type="inferred from homology"/>
<protein>
    <submittedName>
        <fullName evidence="8">CITE1 protein</fullName>
    </submittedName>
</protein>
<feature type="non-terminal residue" evidence="8">
    <location>
        <position position="1"/>
    </location>
</feature>
<dbReference type="AlphaFoldDB" id="A0A7L2JS55"/>
<feature type="non-terminal residue" evidence="8">
    <location>
        <position position="116"/>
    </location>
</feature>
<keyword evidence="3" id="KW-0805">Transcription regulation</keyword>
<evidence type="ECO:0000256" key="2">
    <source>
        <dbReference type="ARBA" id="ARBA00006967"/>
    </source>
</evidence>
<evidence type="ECO:0000313" key="8">
    <source>
        <dbReference type="EMBL" id="NXR26478.1"/>
    </source>
</evidence>
<dbReference type="Gene3D" id="6.10.140.2200">
    <property type="match status" value="1"/>
</dbReference>
<feature type="region of interest" description="Disordered" evidence="7">
    <location>
        <begin position="32"/>
        <end position="63"/>
    </location>
</feature>
<name>A0A7L2JS55_CINMU</name>
<dbReference type="GO" id="GO:0005634">
    <property type="term" value="C:nucleus"/>
    <property type="evidence" value="ECO:0007669"/>
    <property type="project" value="UniProtKB-SubCell"/>
</dbReference>
<dbReference type="OrthoDB" id="8939897at2759"/>
<evidence type="ECO:0000256" key="3">
    <source>
        <dbReference type="ARBA" id="ARBA00023015"/>
    </source>
</evidence>
<dbReference type="EMBL" id="VWYM01021330">
    <property type="protein sequence ID" value="NXR26478.1"/>
    <property type="molecule type" value="Genomic_DNA"/>
</dbReference>
<dbReference type="Proteomes" id="UP000590623">
    <property type="component" value="Unassembled WGS sequence"/>
</dbReference>
<keyword evidence="5" id="KW-0804">Transcription</keyword>
<evidence type="ECO:0000256" key="1">
    <source>
        <dbReference type="ARBA" id="ARBA00004123"/>
    </source>
</evidence>